<comment type="caution">
    <text evidence="1">The sequence shown here is derived from an EMBL/GenBank/DDBJ whole genome shotgun (WGS) entry which is preliminary data.</text>
</comment>
<evidence type="ECO:0000313" key="2">
    <source>
        <dbReference type="Proteomes" id="UP001604336"/>
    </source>
</evidence>
<keyword evidence="2" id="KW-1185">Reference proteome</keyword>
<organism evidence="1 2">
    <name type="scientific">Abeliophyllum distichum</name>
    <dbReference type="NCBI Taxonomy" id="126358"/>
    <lineage>
        <taxon>Eukaryota</taxon>
        <taxon>Viridiplantae</taxon>
        <taxon>Streptophyta</taxon>
        <taxon>Embryophyta</taxon>
        <taxon>Tracheophyta</taxon>
        <taxon>Spermatophyta</taxon>
        <taxon>Magnoliopsida</taxon>
        <taxon>eudicotyledons</taxon>
        <taxon>Gunneridae</taxon>
        <taxon>Pentapetalae</taxon>
        <taxon>asterids</taxon>
        <taxon>lamiids</taxon>
        <taxon>Lamiales</taxon>
        <taxon>Oleaceae</taxon>
        <taxon>Forsythieae</taxon>
        <taxon>Abeliophyllum</taxon>
    </lineage>
</organism>
<reference evidence="2" key="1">
    <citation type="submission" date="2024-07" db="EMBL/GenBank/DDBJ databases">
        <title>Two chromosome-level genome assemblies of Korean endemic species Abeliophyllum distichum and Forsythia ovata (Oleaceae).</title>
        <authorList>
            <person name="Jang H."/>
        </authorList>
    </citation>
    <scope>NUCLEOTIDE SEQUENCE [LARGE SCALE GENOMIC DNA]</scope>
</reference>
<dbReference type="AlphaFoldDB" id="A0ABD1TKL0"/>
<protein>
    <submittedName>
        <fullName evidence="1">Uncharacterized protein</fullName>
    </submittedName>
</protein>
<gene>
    <name evidence="1" type="ORF">Adt_18575</name>
</gene>
<evidence type="ECO:0000313" key="1">
    <source>
        <dbReference type="EMBL" id="KAL2512975.1"/>
    </source>
</evidence>
<proteinExistence type="predicted"/>
<name>A0ABD1TKL0_9LAMI</name>
<dbReference type="EMBL" id="JBFOLK010000005">
    <property type="protein sequence ID" value="KAL2512975.1"/>
    <property type="molecule type" value="Genomic_DNA"/>
</dbReference>
<accession>A0ABD1TKL0</accession>
<sequence length="122" mass="13905">MERASCKVVEFQWEKLLRETLLHGRSKLLGGRVPVREAPIRSCAPWEEQAARASYKVAESQWKRFLREALLHGRSKLLGGRVPVGEALKRGFAPWEEQAERWRSPNGRGSCAKRCSMEGARC</sequence>
<dbReference type="Proteomes" id="UP001604336">
    <property type="component" value="Unassembled WGS sequence"/>
</dbReference>